<keyword evidence="6" id="KW-0489">Methyltransferase</keyword>
<dbReference type="Gene3D" id="1.20.120.1630">
    <property type="match status" value="1"/>
</dbReference>
<keyword evidence="7" id="KW-1185">Reference proteome</keyword>
<dbReference type="InterPro" id="IPR007318">
    <property type="entry name" value="Phopholipid_MeTrfase"/>
</dbReference>
<proteinExistence type="predicted"/>
<keyword evidence="6" id="KW-0808">Transferase</keyword>
<sequence>MLEKLLDALDSLVYVLVAPFGILYVFPRFFLGLEQSLGVELPRFLALKYTGVLLMNLGGILALSCLIIMHFADRGSISPFTKPTQLVRKGPYALVRHPMMWAGKFVLIGLTLIYSSPLLLLWLIIWSRFAVVYIDRYEEPYLLSVFGDSYSQYCQTTPRWWPHIKKPTSVT</sequence>
<dbReference type="RefSeq" id="WP_289409430.1">
    <property type="nucleotide sequence ID" value="NZ_JAUCDY010000001.1"/>
</dbReference>
<gene>
    <name evidence="6" type="ORF">QEZ41_00815</name>
</gene>
<dbReference type="Pfam" id="PF04191">
    <property type="entry name" value="PEMT"/>
    <property type="match status" value="1"/>
</dbReference>
<accession>A0ABT7SKW4</accession>
<dbReference type="GO" id="GO:0004671">
    <property type="term" value="F:protein C-terminal S-isoprenylcysteine carboxyl O-methyltransferase activity"/>
    <property type="evidence" value="ECO:0007669"/>
    <property type="project" value="UniProtKB-EC"/>
</dbReference>
<evidence type="ECO:0000313" key="6">
    <source>
        <dbReference type="EMBL" id="MDM7856826.1"/>
    </source>
</evidence>
<feature type="transmembrane region" description="Helical" evidence="5">
    <location>
        <begin position="12"/>
        <end position="31"/>
    </location>
</feature>
<feature type="transmembrane region" description="Helical" evidence="5">
    <location>
        <begin position="52"/>
        <end position="72"/>
    </location>
</feature>
<evidence type="ECO:0000256" key="4">
    <source>
        <dbReference type="ARBA" id="ARBA00023136"/>
    </source>
</evidence>
<feature type="transmembrane region" description="Helical" evidence="5">
    <location>
        <begin position="105"/>
        <end position="126"/>
    </location>
</feature>
<organism evidence="6 7">
    <name type="scientific">Thiopseudomonas acetoxidans</name>
    <dbReference type="NCBI Taxonomy" id="3041622"/>
    <lineage>
        <taxon>Bacteria</taxon>
        <taxon>Pseudomonadati</taxon>
        <taxon>Pseudomonadota</taxon>
        <taxon>Gammaproteobacteria</taxon>
        <taxon>Pseudomonadales</taxon>
        <taxon>Pseudomonadaceae</taxon>
        <taxon>Thiopseudomonas</taxon>
    </lineage>
</organism>
<keyword evidence="3 5" id="KW-1133">Transmembrane helix</keyword>
<reference evidence="6 7" key="1">
    <citation type="submission" date="2023-06" db="EMBL/GenBank/DDBJ databases">
        <title>Thiopseudomonas sp. CY1220 draft genome sequence.</title>
        <authorList>
            <person name="Zhao G."/>
            <person name="An M."/>
        </authorList>
    </citation>
    <scope>NUCLEOTIDE SEQUENCE [LARGE SCALE GENOMIC DNA]</scope>
    <source>
        <strain evidence="6 7">CY1220</strain>
    </source>
</reference>
<dbReference type="EMBL" id="JAUCDY010000001">
    <property type="protein sequence ID" value="MDM7856826.1"/>
    <property type="molecule type" value="Genomic_DNA"/>
</dbReference>
<protein>
    <submittedName>
        <fullName evidence="6">Isoprenylcysteine carboxylmethyltransferase family protein</fullName>
        <ecNumber evidence="6">2.1.1.100</ecNumber>
        <ecNumber evidence="6">2.1.1.334</ecNumber>
    </submittedName>
</protein>
<evidence type="ECO:0000256" key="1">
    <source>
        <dbReference type="ARBA" id="ARBA00004127"/>
    </source>
</evidence>
<dbReference type="GO" id="GO:0032259">
    <property type="term" value="P:methylation"/>
    <property type="evidence" value="ECO:0007669"/>
    <property type="project" value="UniProtKB-KW"/>
</dbReference>
<keyword evidence="4 5" id="KW-0472">Membrane</keyword>
<keyword evidence="2 5" id="KW-0812">Transmembrane</keyword>
<evidence type="ECO:0000256" key="5">
    <source>
        <dbReference type="SAM" id="Phobius"/>
    </source>
</evidence>
<evidence type="ECO:0000313" key="7">
    <source>
        <dbReference type="Proteomes" id="UP001241056"/>
    </source>
</evidence>
<comment type="subcellular location">
    <subcellularLocation>
        <location evidence="1">Endomembrane system</location>
        <topology evidence="1">Multi-pass membrane protein</topology>
    </subcellularLocation>
</comment>
<name>A0ABT7SKW4_9GAMM</name>
<comment type="caution">
    <text evidence="6">The sequence shown here is derived from an EMBL/GenBank/DDBJ whole genome shotgun (WGS) entry which is preliminary data.</text>
</comment>
<dbReference type="EC" id="2.1.1.100" evidence="6"/>
<dbReference type="Proteomes" id="UP001241056">
    <property type="component" value="Unassembled WGS sequence"/>
</dbReference>
<dbReference type="EC" id="2.1.1.334" evidence="6"/>
<evidence type="ECO:0000256" key="3">
    <source>
        <dbReference type="ARBA" id="ARBA00022989"/>
    </source>
</evidence>
<evidence type="ECO:0000256" key="2">
    <source>
        <dbReference type="ARBA" id="ARBA00022692"/>
    </source>
</evidence>